<evidence type="ECO:0000256" key="1">
    <source>
        <dbReference type="SAM" id="MobiDB-lite"/>
    </source>
</evidence>
<protein>
    <recommendedName>
        <fullName evidence="2">CPW-WPC domain-containing protein</fullName>
    </recommendedName>
</protein>
<accession>A0ABP0KSF0</accession>
<feature type="domain" description="CPW-WPC" evidence="2">
    <location>
        <begin position="78"/>
        <end position="151"/>
    </location>
</feature>
<feature type="region of interest" description="Disordered" evidence="1">
    <location>
        <begin position="26"/>
        <end position="51"/>
    </location>
</feature>
<proteinExistence type="predicted"/>
<dbReference type="Pfam" id="PF09717">
    <property type="entry name" value="CPW_WPC"/>
    <property type="match status" value="2"/>
</dbReference>
<evidence type="ECO:0000313" key="4">
    <source>
        <dbReference type="Proteomes" id="UP001642484"/>
    </source>
</evidence>
<comment type="caution">
    <text evidence="3">The sequence shown here is derived from an EMBL/GenBank/DDBJ whole genome shotgun (WGS) entry which is preliminary data.</text>
</comment>
<feature type="compositionally biased region" description="Basic and acidic residues" evidence="1">
    <location>
        <begin position="35"/>
        <end position="48"/>
    </location>
</feature>
<name>A0ABP0KSF0_9DINO</name>
<organism evidence="3 4">
    <name type="scientific">Durusdinium trenchii</name>
    <dbReference type="NCBI Taxonomy" id="1381693"/>
    <lineage>
        <taxon>Eukaryota</taxon>
        <taxon>Sar</taxon>
        <taxon>Alveolata</taxon>
        <taxon>Dinophyceae</taxon>
        <taxon>Suessiales</taxon>
        <taxon>Symbiodiniaceae</taxon>
        <taxon>Durusdinium</taxon>
    </lineage>
</organism>
<evidence type="ECO:0000313" key="3">
    <source>
        <dbReference type="EMBL" id="CAK9029817.1"/>
    </source>
</evidence>
<dbReference type="InterPro" id="IPR006387">
    <property type="entry name" value="CPW_WPC_dom"/>
</dbReference>
<dbReference type="NCBIfam" id="TIGR01492">
    <property type="entry name" value="CPW_WPC"/>
    <property type="match status" value="1"/>
</dbReference>
<sequence length="344" mass="39017">MAAARLFQQLEPHVLHVPKTPSAFKLEEISYTPPKTEKPPEPRSKYEVPPEDWVPPDTFPENRFPNGQLKPHGQKMKCDKGIDFAQTCPIGWTYVPKGLNGPECKAPPNFYTETNWCRQQLTQRQAIPASIDEWRKKELYDACWLLWPCRDLKHNYRRPCPQGWTWEQSGTCSAPYFYRGTCPFSVNLLNYTKGMKATFAANCGVGWPLDSSYEPQPPPLPAKYPSHAPGKKPAWECKRNYNRTCPDGFNFDGVMCHEDGTYLGANMKNCAHFDARRWTDEMKEAFAGHCHVWWPCVQGPGPAKGMPNGPVIQAAADGLSGLELVLWKPKRSRASPASQVRCFL</sequence>
<dbReference type="Proteomes" id="UP001642484">
    <property type="component" value="Unassembled WGS sequence"/>
</dbReference>
<dbReference type="SMART" id="SM01099">
    <property type="entry name" value="CPW_WPC"/>
    <property type="match status" value="3"/>
</dbReference>
<evidence type="ECO:0000259" key="2">
    <source>
        <dbReference type="SMART" id="SM01099"/>
    </source>
</evidence>
<gene>
    <name evidence="3" type="ORF">CCMP2556_LOCUS17640</name>
</gene>
<dbReference type="EMBL" id="CAXAMN010009791">
    <property type="protein sequence ID" value="CAK9029817.1"/>
    <property type="molecule type" value="Genomic_DNA"/>
</dbReference>
<reference evidence="3 4" key="1">
    <citation type="submission" date="2024-02" db="EMBL/GenBank/DDBJ databases">
        <authorList>
            <person name="Chen Y."/>
            <person name="Shah S."/>
            <person name="Dougan E. K."/>
            <person name="Thang M."/>
            <person name="Chan C."/>
        </authorList>
    </citation>
    <scope>NUCLEOTIDE SEQUENCE [LARGE SCALE GENOMIC DNA]</scope>
</reference>
<feature type="domain" description="CPW-WPC" evidence="2">
    <location>
        <begin position="153"/>
        <end position="211"/>
    </location>
</feature>
<feature type="domain" description="CPW-WPC" evidence="2">
    <location>
        <begin position="237"/>
        <end position="298"/>
    </location>
</feature>
<keyword evidence="4" id="KW-1185">Reference proteome</keyword>